<dbReference type="InterPro" id="IPR050360">
    <property type="entry name" value="MFS_Sugar_Transporters"/>
</dbReference>
<dbReference type="STRING" id="1450537.A0A395HS00"/>
<feature type="transmembrane region" description="Helical" evidence="5">
    <location>
        <begin position="263"/>
        <end position="286"/>
    </location>
</feature>
<evidence type="ECO:0000256" key="1">
    <source>
        <dbReference type="ARBA" id="ARBA00004141"/>
    </source>
</evidence>
<name>A0A395HS00_ASPHC</name>
<proteinExistence type="predicted"/>
<evidence type="ECO:0000256" key="4">
    <source>
        <dbReference type="ARBA" id="ARBA00023136"/>
    </source>
</evidence>
<keyword evidence="2 5" id="KW-0812">Transmembrane</keyword>
<keyword evidence="7" id="KW-1185">Reference proteome</keyword>
<sequence>MMFSSAISLQQAQRLFIIAPAFILYGYNQAGLSALLTLPDVIRLFPQIDTVNIHGAQERQNSTLKGFINATLMLRALLGALSCSVIGDRLGRRMTIFVGSCCAALGQILQCTAFSLAQSTVGRIILGLGVGQLSVIVPVWQAECSSTGKRGRQVITSGIFICWRIPLVSPILFSVVICLSTFTLPESPRWLVQRGRISPATEALAALNNMPSDHQLIRCEAARIEASLSNCPAISLRDLVGGNTISIYTTTIFQDNLHLQGDIPFIVAASALTWKFLCSFLSFAAVDRLGRRWILLPGLQPFCLPLTAAVFIFLFNLAYPIGFLEGNFLYCTEVAPAPLRAVMSSISTANHWMWNFIITMVTPVALSTIGWRYYIVFAATCACVPLVVLLFFPETMNRDLELIDGVFREAPTIWDIVPMARKLPQHYNLSARVRGDCEKAG</sequence>
<keyword evidence="6" id="KW-0762">Sugar transport</keyword>
<evidence type="ECO:0000256" key="5">
    <source>
        <dbReference type="SAM" id="Phobius"/>
    </source>
</evidence>
<feature type="transmembrane region" description="Helical" evidence="5">
    <location>
        <begin position="12"/>
        <end position="30"/>
    </location>
</feature>
<dbReference type="InterPro" id="IPR005828">
    <property type="entry name" value="MFS_sugar_transport-like"/>
</dbReference>
<keyword evidence="6" id="KW-0813">Transport</keyword>
<feature type="transmembrane region" description="Helical" evidence="5">
    <location>
        <begin position="121"/>
        <end position="140"/>
    </location>
</feature>
<dbReference type="PROSITE" id="PS00216">
    <property type="entry name" value="SUGAR_TRANSPORT_1"/>
    <property type="match status" value="1"/>
</dbReference>
<reference evidence="6 7" key="1">
    <citation type="submission" date="2018-02" db="EMBL/GenBank/DDBJ databases">
        <title>The genomes of Aspergillus section Nigri reveals drivers in fungal speciation.</title>
        <authorList>
            <consortium name="DOE Joint Genome Institute"/>
            <person name="Vesth T.C."/>
            <person name="Nybo J."/>
            <person name="Theobald S."/>
            <person name="Brandl J."/>
            <person name="Frisvad J.C."/>
            <person name="Nielsen K.F."/>
            <person name="Lyhne E.K."/>
            <person name="Kogle M.E."/>
            <person name="Kuo A."/>
            <person name="Riley R."/>
            <person name="Clum A."/>
            <person name="Nolan M."/>
            <person name="Lipzen A."/>
            <person name="Salamov A."/>
            <person name="Henrissat B."/>
            <person name="Wiebenga A."/>
            <person name="De vries R.P."/>
            <person name="Grigoriev I.V."/>
            <person name="Mortensen U.H."/>
            <person name="Andersen M.R."/>
            <person name="Baker S.E."/>
        </authorList>
    </citation>
    <scope>NUCLEOTIDE SEQUENCE [LARGE SCALE GENOMIC DNA]</scope>
    <source>
        <strain evidence="6 7">CBS 101889</strain>
    </source>
</reference>
<feature type="transmembrane region" description="Helical" evidence="5">
    <location>
        <begin position="161"/>
        <end position="182"/>
    </location>
</feature>
<accession>A0A395HS00</accession>
<dbReference type="GO" id="GO:0016020">
    <property type="term" value="C:membrane"/>
    <property type="evidence" value="ECO:0007669"/>
    <property type="project" value="UniProtKB-SubCell"/>
</dbReference>
<dbReference type="OrthoDB" id="6612291at2759"/>
<protein>
    <submittedName>
        <fullName evidence="6">Sugar transporter</fullName>
    </submittedName>
</protein>
<dbReference type="InterPro" id="IPR036259">
    <property type="entry name" value="MFS_trans_sf"/>
</dbReference>
<feature type="transmembrane region" description="Helical" evidence="5">
    <location>
        <begin position="94"/>
        <end position="115"/>
    </location>
</feature>
<dbReference type="InterPro" id="IPR005829">
    <property type="entry name" value="Sugar_transporter_CS"/>
</dbReference>
<dbReference type="Proteomes" id="UP000248961">
    <property type="component" value="Unassembled WGS sequence"/>
</dbReference>
<dbReference type="AlphaFoldDB" id="A0A395HS00"/>
<dbReference type="GO" id="GO:0005351">
    <property type="term" value="F:carbohydrate:proton symporter activity"/>
    <property type="evidence" value="ECO:0007669"/>
    <property type="project" value="TreeGrafter"/>
</dbReference>
<evidence type="ECO:0000256" key="2">
    <source>
        <dbReference type="ARBA" id="ARBA00022692"/>
    </source>
</evidence>
<dbReference type="SUPFAM" id="SSF103473">
    <property type="entry name" value="MFS general substrate transporter"/>
    <property type="match status" value="1"/>
</dbReference>
<dbReference type="EMBL" id="KZ824293">
    <property type="protein sequence ID" value="RAL10712.1"/>
    <property type="molecule type" value="Genomic_DNA"/>
</dbReference>
<keyword evidence="4 5" id="KW-0472">Membrane</keyword>
<keyword evidence="3 5" id="KW-1133">Transmembrane helix</keyword>
<evidence type="ECO:0000256" key="3">
    <source>
        <dbReference type="ARBA" id="ARBA00022989"/>
    </source>
</evidence>
<dbReference type="VEuPathDB" id="FungiDB:BO97DRAFT_426220"/>
<dbReference type="Gene3D" id="1.20.1250.20">
    <property type="entry name" value="MFS general substrate transporter like domains"/>
    <property type="match status" value="1"/>
</dbReference>
<gene>
    <name evidence="6" type="ORF">BO97DRAFT_426220</name>
</gene>
<feature type="transmembrane region" description="Helical" evidence="5">
    <location>
        <begin position="371"/>
        <end position="392"/>
    </location>
</feature>
<comment type="subcellular location">
    <subcellularLocation>
        <location evidence="1">Membrane</location>
        <topology evidence="1">Multi-pass membrane protein</topology>
    </subcellularLocation>
</comment>
<dbReference type="GeneID" id="37201404"/>
<dbReference type="PANTHER" id="PTHR48022">
    <property type="entry name" value="PLASTIDIC GLUCOSE TRANSPORTER 4"/>
    <property type="match status" value="1"/>
</dbReference>
<evidence type="ECO:0000313" key="7">
    <source>
        <dbReference type="Proteomes" id="UP000248961"/>
    </source>
</evidence>
<feature type="transmembrane region" description="Helical" evidence="5">
    <location>
        <begin position="293"/>
        <end position="319"/>
    </location>
</feature>
<dbReference type="RefSeq" id="XP_025549866.1">
    <property type="nucleotide sequence ID" value="XM_025697115.1"/>
</dbReference>
<evidence type="ECO:0000313" key="6">
    <source>
        <dbReference type="EMBL" id="RAL10712.1"/>
    </source>
</evidence>
<dbReference type="Pfam" id="PF00083">
    <property type="entry name" value="Sugar_tr"/>
    <property type="match status" value="2"/>
</dbReference>
<organism evidence="6 7">
    <name type="scientific">Aspergillus homomorphus (strain CBS 101889)</name>
    <dbReference type="NCBI Taxonomy" id="1450537"/>
    <lineage>
        <taxon>Eukaryota</taxon>
        <taxon>Fungi</taxon>
        <taxon>Dikarya</taxon>
        <taxon>Ascomycota</taxon>
        <taxon>Pezizomycotina</taxon>
        <taxon>Eurotiomycetes</taxon>
        <taxon>Eurotiomycetidae</taxon>
        <taxon>Eurotiales</taxon>
        <taxon>Aspergillaceae</taxon>
        <taxon>Aspergillus</taxon>
        <taxon>Aspergillus subgen. Circumdati</taxon>
    </lineage>
</organism>
<dbReference type="PANTHER" id="PTHR48022:SF45">
    <property type="entry name" value="MAJOR FACILITATOR SUPERFAMILY (MFS) PROFILE DOMAIN-CONTAINING PROTEIN-RELATED"/>
    <property type="match status" value="1"/>
</dbReference>